<protein>
    <submittedName>
        <fullName evidence="5">Aldehyde dehydrogenase 6 family member A1</fullName>
    </submittedName>
</protein>
<reference evidence="5" key="2">
    <citation type="submission" date="2025-09" db="UniProtKB">
        <authorList>
            <consortium name="Ensembl"/>
        </authorList>
    </citation>
    <scope>IDENTIFICATION</scope>
</reference>
<dbReference type="PANTHER" id="PTHR43866:SF3">
    <property type="entry name" value="METHYLMALONATE-SEMIALDEHYDE DEHYDROGENASE [ACYLATING], MITOCHONDRIAL"/>
    <property type="match status" value="1"/>
</dbReference>
<comment type="similarity">
    <text evidence="1">Belongs to the aldehyde dehydrogenase family.</text>
</comment>
<dbReference type="GO" id="GO:0004491">
    <property type="term" value="F:methylmalonate-semialdehyde dehydrogenase (acylating, NAD) activity"/>
    <property type="evidence" value="ECO:0007669"/>
    <property type="project" value="UniProtKB-EC"/>
</dbReference>
<dbReference type="OMA" id="EICTRSM"/>
<dbReference type="GeneTree" id="ENSGT00940000156110"/>
<dbReference type="InterPro" id="IPR016163">
    <property type="entry name" value="Ald_DH_C"/>
</dbReference>
<dbReference type="AlphaFoldDB" id="A0A3Q2ZLC4"/>
<evidence type="ECO:0000256" key="1">
    <source>
        <dbReference type="ARBA" id="ARBA00009986"/>
    </source>
</evidence>
<reference evidence="5" key="1">
    <citation type="submission" date="2025-08" db="UniProtKB">
        <authorList>
            <consortium name="Ensembl"/>
        </authorList>
    </citation>
    <scope>IDENTIFICATION</scope>
</reference>
<feature type="domain" description="Aldehyde dehydrogenase" evidence="4">
    <location>
        <begin position="2"/>
        <end position="107"/>
    </location>
</feature>
<evidence type="ECO:0000259" key="4">
    <source>
        <dbReference type="Pfam" id="PF00171"/>
    </source>
</evidence>
<dbReference type="Pfam" id="PF00171">
    <property type="entry name" value="Aldedh"/>
    <property type="match status" value="1"/>
</dbReference>
<evidence type="ECO:0000256" key="3">
    <source>
        <dbReference type="ARBA" id="ARBA00048821"/>
    </source>
</evidence>
<dbReference type="GO" id="GO:0006210">
    <property type="term" value="P:thymine catabolic process"/>
    <property type="evidence" value="ECO:0007669"/>
    <property type="project" value="TreeGrafter"/>
</dbReference>
<dbReference type="GO" id="GO:0006574">
    <property type="term" value="P:L-valine catabolic process"/>
    <property type="evidence" value="ECO:0007669"/>
    <property type="project" value="TreeGrafter"/>
</dbReference>
<organism evidence="5 6">
    <name type="scientific">Kryptolebias marmoratus</name>
    <name type="common">Mangrove killifish</name>
    <name type="synonym">Rivulus marmoratus</name>
    <dbReference type="NCBI Taxonomy" id="37003"/>
    <lineage>
        <taxon>Eukaryota</taxon>
        <taxon>Metazoa</taxon>
        <taxon>Chordata</taxon>
        <taxon>Craniata</taxon>
        <taxon>Vertebrata</taxon>
        <taxon>Euteleostomi</taxon>
        <taxon>Actinopterygii</taxon>
        <taxon>Neopterygii</taxon>
        <taxon>Teleostei</taxon>
        <taxon>Neoteleostei</taxon>
        <taxon>Acanthomorphata</taxon>
        <taxon>Ovalentaria</taxon>
        <taxon>Atherinomorphae</taxon>
        <taxon>Cyprinodontiformes</taxon>
        <taxon>Rivulidae</taxon>
        <taxon>Kryptolebias</taxon>
    </lineage>
</organism>
<evidence type="ECO:0000256" key="2">
    <source>
        <dbReference type="ARBA" id="ARBA00047644"/>
    </source>
</evidence>
<dbReference type="GO" id="GO:0005739">
    <property type="term" value="C:mitochondrion"/>
    <property type="evidence" value="ECO:0007669"/>
    <property type="project" value="TreeGrafter"/>
</dbReference>
<keyword evidence="6" id="KW-1185">Reference proteome</keyword>
<dbReference type="InterPro" id="IPR015590">
    <property type="entry name" value="Aldehyde_DH_dom"/>
</dbReference>
<accession>A0A3Q2ZLC4</accession>
<dbReference type="Proteomes" id="UP000264800">
    <property type="component" value="Unplaced"/>
</dbReference>
<dbReference type="SUPFAM" id="SSF53720">
    <property type="entry name" value="ALDH-like"/>
    <property type="match status" value="1"/>
</dbReference>
<comment type="catalytic activity">
    <reaction evidence="2">
        <text>2-methyl-3-oxopropanoate + NAD(+) + CoA + H2O = propanoyl-CoA + hydrogencarbonate + NADH + H(+)</text>
        <dbReference type="Rhea" id="RHEA:20804"/>
        <dbReference type="ChEBI" id="CHEBI:15377"/>
        <dbReference type="ChEBI" id="CHEBI:15378"/>
        <dbReference type="ChEBI" id="CHEBI:17544"/>
        <dbReference type="ChEBI" id="CHEBI:57287"/>
        <dbReference type="ChEBI" id="CHEBI:57392"/>
        <dbReference type="ChEBI" id="CHEBI:57540"/>
        <dbReference type="ChEBI" id="CHEBI:57700"/>
        <dbReference type="ChEBI" id="CHEBI:57945"/>
        <dbReference type="EC" id="1.2.1.27"/>
    </reaction>
    <physiologicalReaction direction="left-to-right" evidence="2">
        <dbReference type="Rhea" id="RHEA:20805"/>
    </physiologicalReaction>
</comment>
<dbReference type="Ensembl" id="ENSKMAT00000004633.1">
    <property type="protein sequence ID" value="ENSKMAP00000004548.1"/>
    <property type="gene ID" value="ENSKMAG00000003458.1"/>
</dbReference>
<dbReference type="PANTHER" id="PTHR43866">
    <property type="entry name" value="MALONATE-SEMIALDEHYDE DEHYDROGENASE"/>
    <property type="match status" value="1"/>
</dbReference>
<evidence type="ECO:0000313" key="5">
    <source>
        <dbReference type="Ensembl" id="ENSKMAP00000004548.1"/>
    </source>
</evidence>
<name>A0A3Q2ZLC4_KRYMA</name>
<dbReference type="Gene3D" id="3.40.309.10">
    <property type="entry name" value="Aldehyde Dehydrogenase, Chain A, domain 2"/>
    <property type="match status" value="1"/>
</dbReference>
<proteinExistence type="inferred from homology"/>
<sequence>MMPDANKEHTLHRVVGAAFGAVGQRCMALSTAVLVGDVQRVNTSQPGADVGPLISLTQSGVDQGANLPLDGRNVKVKGYENGNFKCTTIISGFTNDMTCYTEEIFGPDLVNKNPYRTAIFTTNGATARRYTHGVDVVGVGVPIPLPLPMFSFTGSRGFQFHTQIKSITSQWKAEDAALKSPAVTMPTMGR</sequence>
<dbReference type="InterPro" id="IPR016161">
    <property type="entry name" value="Ald_DH/histidinol_DH"/>
</dbReference>
<dbReference type="InterPro" id="IPR010061">
    <property type="entry name" value="MeMal-semiAld_DH"/>
</dbReference>
<evidence type="ECO:0000313" key="6">
    <source>
        <dbReference type="Proteomes" id="UP000264800"/>
    </source>
</evidence>
<dbReference type="STRING" id="37003.ENSKMAP00000004548"/>
<comment type="catalytic activity">
    <reaction evidence="3">
        <text>3-oxopropanoate + NAD(+) + CoA + H2O = hydrogencarbonate + acetyl-CoA + NADH + H(+)</text>
        <dbReference type="Rhea" id="RHEA:76615"/>
        <dbReference type="ChEBI" id="CHEBI:15377"/>
        <dbReference type="ChEBI" id="CHEBI:15378"/>
        <dbReference type="ChEBI" id="CHEBI:17544"/>
        <dbReference type="ChEBI" id="CHEBI:33190"/>
        <dbReference type="ChEBI" id="CHEBI:57287"/>
        <dbReference type="ChEBI" id="CHEBI:57288"/>
        <dbReference type="ChEBI" id="CHEBI:57540"/>
        <dbReference type="ChEBI" id="CHEBI:57945"/>
        <dbReference type="EC" id="1.2.1.27"/>
    </reaction>
    <physiologicalReaction direction="left-to-right" evidence="3">
        <dbReference type="Rhea" id="RHEA:76616"/>
    </physiologicalReaction>
</comment>